<sequence length="260" mass="29545">MVYIIIDHHCSFISYIIAISIFIKYSHNLPNFRLIIIENELHQSLIDIKPWCGISTLNHFKLSQIPFHFFLNYVLPIGKLCIQSLPKNLNHPVNELMTTVIDQHNPVGLIYHPSELMNNIRLELYKSGKVSFMSYNSNFHKQQIYNNFKGIVISTAASTTNTTSSSSSSQNNSIIYNSNLIQVNCLNGQLPNSILWLPRIQFNQDVNYIINESNIILDSTPVRNNPIINIDLNYALKQGDIVLSAINNFIGTSIPLGNKL</sequence>
<dbReference type="GeneID" id="8298740"/>
<dbReference type="EMBL" id="GG692405">
    <property type="protein sequence ID" value="EER30307.1"/>
    <property type="molecule type" value="Genomic_DNA"/>
</dbReference>
<accession>C5MJ48</accession>
<gene>
    <name evidence="1" type="ORF">CTRG_06091</name>
</gene>
<dbReference type="VEuPathDB" id="FungiDB:CTRG_06091"/>
<keyword evidence="2" id="KW-1185">Reference proteome</keyword>
<dbReference type="Proteomes" id="UP000002037">
    <property type="component" value="Unassembled WGS sequence"/>
</dbReference>
<organism evidence="1 2">
    <name type="scientific">Candida tropicalis (strain ATCC MYA-3404 / T1)</name>
    <name type="common">Yeast</name>
    <dbReference type="NCBI Taxonomy" id="294747"/>
    <lineage>
        <taxon>Eukaryota</taxon>
        <taxon>Fungi</taxon>
        <taxon>Dikarya</taxon>
        <taxon>Ascomycota</taxon>
        <taxon>Saccharomycotina</taxon>
        <taxon>Pichiomycetes</taxon>
        <taxon>Debaryomycetaceae</taxon>
        <taxon>Candida/Lodderomyces clade</taxon>
        <taxon>Candida</taxon>
    </lineage>
</organism>
<dbReference type="AlphaFoldDB" id="C5MJ48"/>
<dbReference type="KEGG" id="ctp:CTRG_06091"/>
<dbReference type="HOGENOM" id="CLU_096543_0_0_1"/>
<proteinExistence type="predicted"/>
<dbReference type="eggNOG" id="ENOG502T5D6">
    <property type="taxonomic scope" value="Eukaryota"/>
</dbReference>
<reference evidence="1 2" key="1">
    <citation type="journal article" date="2009" name="Nature">
        <title>Evolution of pathogenicity and sexual reproduction in eight Candida genomes.</title>
        <authorList>
            <person name="Butler G."/>
            <person name="Rasmussen M.D."/>
            <person name="Lin M.F."/>
            <person name="Santos M.A."/>
            <person name="Sakthikumar S."/>
            <person name="Munro C.A."/>
            <person name="Rheinbay E."/>
            <person name="Grabherr M."/>
            <person name="Forche A."/>
            <person name="Reedy J.L."/>
            <person name="Agrafioti I."/>
            <person name="Arnaud M.B."/>
            <person name="Bates S."/>
            <person name="Brown A.J."/>
            <person name="Brunke S."/>
            <person name="Costanzo M.C."/>
            <person name="Fitzpatrick D.A."/>
            <person name="de Groot P.W."/>
            <person name="Harris D."/>
            <person name="Hoyer L.L."/>
            <person name="Hube B."/>
            <person name="Klis F.M."/>
            <person name="Kodira C."/>
            <person name="Lennard N."/>
            <person name="Logue M.E."/>
            <person name="Martin R."/>
            <person name="Neiman A.M."/>
            <person name="Nikolaou E."/>
            <person name="Quail M.A."/>
            <person name="Quinn J."/>
            <person name="Santos M.C."/>
            <person name="Schmitzberger F.F."/>
            <person name="Sherlock G."/>
            <person name="Shah P."/>
            <person name="Silverstein K.A."/>
            <person name="Skrzypek M.S."/>
            <person name="Soll D."/>
            <person name="Staggs R."/>
            <person name="Stansfield I."/>
            <person name="Stumpf M.P."/>
            <person name="Sudbery P.E."/>
            <person name="Srikantha T."/>
            <person name="Zeng Q."/>
            <person name="Berman J."/>
            <person name="Berriman M."/>
            <person name="Heitman J."/>
            <person name="Gow N.A."/>
            <person name="Lorenz M.C."/>
            <person name="Birren B.W."/>
            <person name="Kellis M."/>
            <person name="Cuomo C.A."/>
        </authorList>
    </citation>
    <scope>NUCLEOTIDE SEQUENCE [LARGE SCALE GENOMIC DNA]</scope>
    <source>
        <strain evidence="2">ATCC MYA-3404 / T1</strain>
    </source>
</reference>
<name>C5MJ48_CANTT</name>
<dbReference type="OrthoDB" id="4026591at2759"/>
<evidence type="ECO:0000313" key="2">
    <source>
        <dbReference type="Proteomes" id="UP000002037"/>
    </source>
</evidence>
<evidence type="ECO:0000313" key="1">
    <source>
        <dbReference type="EMBL" id="EER30307.1"/>
    </source>
</evidence>
<dbReference type="RefSeq" id="XP_002546613.1">
    <property type="nucleotide sequence ID" value="XM_002546567.1"/>
</dbReference>
<protein>
    <submittedName>
        <fullName evidence="1">Uncharacterized protein</fullName>
    </submittedName>
</protein>